<dbReference type="GO" id="GO:0005524">
    <property type="term" value="F:ATP binding"/>
    <property type="evidence" value="ECO:0007669"/>
    <property type="project" value="UniProtKB-UniRule"/>
</dbReference>
<dbReference type="Gene3D" id="3.40.1700.10">
    <property type="entry name" value="DNA integrity scanning protein, DisA, N-terminal domain"/>
    <property type="match status" value="1"/>
</dbReference>
<evidence type="ECO:0000313" key="9">
    <source>
        <dbReference type="Proteomes" id="UP000175835"/>
    </source>
</evidence>
<dbReference type="EC" id="2.7.7.85" evidence="6"/>
<dbReference type="InterPro" id="IPR034693">
    <property type="entry name" value="CdaS"/>
</dbReference>
<dbReference type="PANTHER" id="PTHR34185:SF2">
    <property type="entry name" value="CYCLIC DI-AMP SYNTHASE CDAS"/>
    <property type="match status" value="1"/>
</dbReference>
<evidence type="ECO:0000313" key="8">
    <source>
        <dbReference type="EMBL" id="OFD87947.1"/>
    </source>
</evidence>
<dbReference type="NCBIfam" id="NF038328">
    <property type="entry name" value="c-di-AMP_CdaS"/>
    <property type="match status" value="1"/>
</dbReference>
<dbReference type="InterPro" id="IPR036888">
    <property type="entry name" value="DNA_integrity_DisA_N_sf"/>
</dbReference>
<feature type="domain" description="DAC" evidence="7">
    <location>
        <begin position="69"/>
        <end position="216"/>
    </location>
</feature>
<comment type="similarity">
    <text evidence="6">Belongs to the adenylate cyclase family. DacB/CdaS subfamily.</text>
</comment>
<dbReference type="Pfam" id="PF02457">
    <property type="entry name" value="DAC"/>
    <property type="match status" value="1"/>
</dbReference>
<dbReference type="SUPFAM" id="SSF143597">
    <property type="entry name" value="YojJ-like"/>
    <property type="match status" value="1"/>
</dbReference>
<dbReference type="GO" id="GO:0004016">
    <property type="term" value="F:adenylate cyclase activity"/>
    <property type="evidence" value="ECO:0007669"/>
    <property type="project" value="UniProtKB-UniRule"/>
</dbReference>
<keyword evidence="3 6" id="KW-0548">Nucleotidyltransferase</keyword>
<gene>
    <name evidence="6" type="primary">dacB</name>
    <name evidence="8" type="ORF">BWGOE11_50450</name>
</gene>
<dbReference type="PIRSF" id="PIRSF004793">
    <property type="entry name" value="UCP004793"/>
    <property type="match status" value="1"/>
</dbReference>
<dbReference type="HAMAP" id="MF_00838">
    <property type="entry name" value="DacB"/>
    <property type="match status" value="1"/>
</dbReference>
<comment type="function">
    <text evidence="6">Catalyzes the condensation of 2 ATP molecules into cyclic di-AMP (c-di-AMP), a second messenger used to regulate differing processes in different bacteria.</text>
</comment>
<name>A0A1E8BFG6_BACMY</name>
<accession>A0A1E8BFG6</accession>
<dbReference type="InterPro" id="IPR003390">
    <property type="entry name" value="DNA_integrity_scan_DisA_N"/>
</dbReference>
<keyword evidence="6" id="KW-1003">Cell membrane</keyword>
<reference evidence="8 9" key="1">
    <citation type="submission" date="2016-05" db="EMBL/GenBank/DDBJ databases">
        <title>Bacillus thuringiensis and Bacillus weihenstephanensis as novel biocontrol agents of wilt causing Verticillium species.</title>
        <authorList>
            <person name="Hollensteiner J."/>
            <person name="Wemheuer F."/>
            <person name="Harting R."/>
            <person name="Kolarzyk A."/>
            <person name="Diaz-Valerio S."/>
            <person name="Poehlein A."/>
            <person name="Brzuszkiewicz E."/>
            <person name="Nesemann K."/>
            <person name="Braus-Stromeyer S."/>
            <person name="Braus G."/>
            <person name="Daniel R."/>
            <person name="Liesegang H."/>
        </authorList>
    </citation>
    <scope>NUCLEOTIDE SEQUENCE [LARGE SCALE GENOMIC DNA]</scope>
    <source>
        <strain evidence="8 9">GOE11</strain>
    </source>
</reference>
<dbReference type="PANTHER" id="PTHR34185">
    <property type="entry name" value="DIADENYLATE CYCLASE"/>
    <property type="match status" value="1"/>
</dbReference>
<keyword evidence="2 6" id="KW-0808">Transferase</keyword>
<comment type="subunit">
    <text evidence="6">Probably oligomerizes.</text>
</comment>
<dbReference type="EMBL" id="LXLX01000050">
    <property type="protein sequence ID" value="OFD87947.1"/>
    <property type="molecule type" value="Genomic_DNA"/>
</dbReference>
<dbReference type="GO" id="GO:0006171">
    <property type="term" value="P:cAMP biosynthetic process"/>
    <property type="evidence" value="ECO:0007669"/>
    <property type="project" value="InterPro"/>
</dbReference>
<organism evidence="8 9">
    <name type="scientific">Bacillus mycoides</name>
    <dbReference type="NCBI Taxonomy" id="1405"/>
    <lineage>
        <taxon>Bacteria</taxon>
        <taxon>Bacillati</taxon>
        <taxon>Bacillota</taxon>
        <taxon>Bacilli</taxon>
        <taxon>Bacillales</taxon>
        <taxon>Bacillaceae</taxon>
        <taxon>Bacillus</taxon>
        <taxon>Bacillus cereus group</taxon>
    </lineage>
</organism>
<evidence type="ECO:0000256" key="1">
    <source>
        <dbReference type="ARBA" id="ARBA00000877"/>
    </source>
</evidence>
<dbReference type="Proteomes" id="UP000175835">
    <property type="component" value="Unassembled WGS sequence"/>
</dbReference>
<keyword evidence="6" id="KW-0472">Membrane</keyword>
<dbReference type="InterPro" id="IPR053472">
    <property type="entry name" value="DAC_CdaS-like"/>
</dbReference>
<dbReference type="PATRIC" id="fig|86662.23.peg.5040"/>
<dbReference type="InterPro" id="IPR014046">
    <property type="entry name" value="C-di-AMP_synthase"/>
</dbReference>
<dbReference type="GO" id="GO:0106408">
    <property type="term" value="F:diadenylate cyclase activity"/>
    <property type="evidence" value="ECO:0007669"/>
    <property type="project" value="UniProtKB-EC"/>
</dbReference>
<evidence type="ECO:0000256" key="6">
    <source>
        <dbReference type="HAMAP-Rule" id="MF_00838"/>
    </source>
</evidence>
<dbReference type="AlphaFoldDB" id="A0A1E8BFG6"/>
<dbReference type="Gene3D" id="1.10.287.770">
    <property type="entry name" value="YojJ-like"/>
    <property type="match status" value="1"/>
</dbReference>
<evidence type="ECO:0000256" key="2">
    <source>
        <dbReference type="ARBA" id="ARBA00022679"/>
    </source>
</evidence>
<evidence type="ECO:0000259" key="7">
    <source>
        <dbReference type="PROSITE" id="PS51794"/>
    </source>
</evidence>
<evidence type="ECO:0000256" key="4">
    <source>
        <dbReference type="ARBA" id="ARBA00022741"/>
    </source>
</evidence>
<dbReference type="PROSITE" id="PS51794">
    <property type="entry name" value="DAC"/>
    <property type="match status" value="1"/>
</dbReference>
<keyword evidence="4 6" id="KW-0547">Nucleotide-binding</keyword>
<comment type="catalytic activity">
    <reaction evidence="1 6">
        <text>2 ATP = 3',3'-c-di-AMP + 2 diphosphate</text>
        <dbReference type="Rhea" id="RHEA:35655"/>
        <dbReference type="ChEBI" id="CHEBI:30616"/>
        <dbReference type="ChEBI" id="CHEBI:33019"/>
        <dbReference type="ChEBI" id="CHEBI:71500"/>
        <dbReference type="EC" id="2.7.7.85"/>
    </reaction>
</comment>
<evidence type="ECO:0000256" key="3">
    <source>
        <dbReference type="ARBA" id="ARBA00022695"/>
    </source>
</evidence>
<proteinExistence type="inferred from homology"/>
<keyword evidence="6" id="KW-0812">Transmembrane</keyword>
<dbReference type="FunFam" id="3.40.1700.10:FF:000003">
    <property type="entry name" value="Diadenylate cyclase"/>
    <property type="match status" value="1"/>
</dbReference>
<keyword evidence="5 6" id="KW-0067">ATP-binding</keyword>
<dbReference type="InterPro" id="IPR019457">
    <property type="entry name" value="CdaS_N"/>
</dbReference>
<dbReference type="Pfam" id="PF10372">
    <property type="entry name" value="CdaS_N"/>
    <property type="match status" value="1"/>
</dbReference>
<sequence>MYTLWLNTPPKGMRIMQEWGLSEELKIKTKQMIEIAEKELSNMKHAIDKEDECILCKMEDIHHMLTNVQTLAATYYIQAYLSPYTESSHFITTAVQHLSARKHGALIIVERSEALDSFIQTGTTLNAHLTAPLLESIFYPGNPLHDGAVLIKNNHILSAANILPLTKSTEINPELGTRHRAAIGLSEKSDSLILVVSEETGRTSFALNGTLYTISL</sequence>
<evidence type="ECO:0000256" key="5">
    <source>
        <dbReference type="ARBA" id="ARBA00022840"/>
    </source>
</evidence>
<comment type="caution">
    <text evidence="8">The sequence shown here is derived from an EMBL/GenBank/DDBJ whole genome shotgun (WGS) entry which is preliminary data.</text>
</comment>
<dbReference type="InterPro" id="IPR050338">
    <property type="entry name" value="DisA"/>
</dbReference>
<protein>
    <recommendedName>
        <fullName evidence="6">Diadenylate cyclase</fullName>
        <shortName evidence="6">DAC</shortName>
        <ecNumber evidence="6">2.7.7.85</ecNumber>
    </recommendedName>
    <alternativeName>
        <fullName evidence="6">Cyclic-di-AMP synthase</fullName>
        <shortName evidence="6">c-di-AMP synthase</shortName>
    </alternativeName>
</protein>
<keyword evidence="6" id="KW-1133">Transmembrane helix</keyword>